<feature type="transmembrane region" description="Helical" evidence="8">
    <location>
        <begin position="426"/>
        <end position="443"/>
    </location>
</feature>
<dbReference type="GO" id="GO:0005229">
    <property type="term" value="F:intracellularly calcium-gated chloride channel activity"/>
    <property type="evidence" value="ECO:0007669"/>
    <property type="project" value="TreeGrafter"/>
</dbReference>
<dbReference type="InterPro" id="IPR032394">
    <property type="entry name" value="Anoct_dimer"/>
</dbReference>
<feature type="transmembrane region" description="Helical" evidence="8">
    <location>
        <begin position="700"/>
        <end position="721"/>
    </location>
</feature>
<feature type="compositionally biased region" description="Polar residues" evidence="9">
    <location>
        <begin position="769"/>
        <end position="778"/>
    </location>
</feature>
<sequence length="798" mass="91318">IPNESGIDLGPGLFFADGKRKVDYVLCYKYKKKSASKSRLSITSNGSVPITIQSRLEAEPELGEVGAAAGEPEESKLSEEEKALMRQEFEAGLLEAGLQIERDKERSKGIGFIRLHIPWPILSREAELQKIKVAVKKPFKKCFGSVSQILHEEWANYGVMYKYQPVDLIRKYFGEQIGLYFAWLGVYTQLLIPPSVLGIIVFLYGIFTVDTNVPSQETCNHNLNITMCPLCDAVCDYWHLSTVCSLARASYLFDNGATVLFAIFMSLWAACFLEHWKRRQMCLKHTWDLTSLEDEEDELRPEYEEALQEKKAKIKKNCQIRRLFSIVMLFNFFFLLPVCVQIFVTFSAVFGVVVYRICMLSVWSMNPDPEAKASVRMTVTTTGIILNMLVVLVLEEVYGAIAVWLTELELPKTEEEFEERLIFKSFFLKSMNAFAPIFYVAFFKGRFAGRPGDYVYVFGDYRMEECAPPGCLIELCIQLSMIMLGKQLIQNNVFEILIPHQLRYFKMEEDEENEAEERRPKQQYHKDFALEPFEGVSPEYMEMIIQYGFVSLFVASFPLAPAFALLNNVIEIRLDASKFVTEIRRPDAVRCKDIGIWYNILCGISKFSVITNAFVISFTSEFVPKMVYKYMYSVNGTMSGFTEHSLSYFNVSNFPPGTAPSTTLITGVTMCRYKDYRDPPWSADPYTFSKEYWSVLAARLAFVIFFQNLAMFLGMLVAWMIPDVPRSLREQLKKENMALMEFLLNQDQEACGKNQSSKTSIPCPEEPSTKPSHSTSYTKLGDRIPPSPSELKQNNTQV</sequence>
<dbReference type="InterPro" id="IPR007632">
    <property type="entry name" value="Anoctamin"/>
</dbReference>
<dbReference type="GeneTree" id="ENSGT00940000155840"/>
<dbReference type="Proteomes" id="UP000694383">
    <property type="component" value="Unplaced"/>
</dbReference>
<keyword evidence="13" id="KW-1185">Reference proteome</keyword>
<feature type="transmembrane region" description="Helical" evidence="8">
    <location>
        <begin position="547"/>
        <end position="566"/>
    </location>
</feature>
<accession>A0A8C7YSC3</accession>
<evidence type="ECO:0000256" key="2">
    <source>
        <dbReference type="ARBA" id="ARBA00009671"/>
    </source>
</evidence>
<dbReference type="InterPro" id="IPR049452">
    <property type="entry name" value="Anoctamin_TM"/>
</dbReference>
<feature type="transmembrane region" description="Helical" evidence="8">
    <location>
        <begin position="342"/>
        <end position="363"/>
    </location>
</feature>
<keyword evidence="4 8" id="KW-0812">Transmembrane</keyword>
<dbReference type="GO" id="GO:0046983">
    <property type="term" value="F:protein dimerization activity"/>
    <property type="evidence" value="ECO:0007669"/>
    <property type="project" value="InterPro"/>
</dbReference>
<feature type="transmembrane region" description="Helical" evidence="8">
    <location>
        <begin position="384"/>
        <end position="406"/>
    </location>
</feature>
<dbReference type="Pfam" id="PF04547">
    <property type="entry name" value="Anoctamin"/>
    <property type="match status" value="1"/>
</dbReference>
<keyword evidence="7" id="KW-0325">Glycoprotein</keyword>
<dbReference type="AlphaFoldDB" id="A0A8C7YSC3"/>
<comment type="caution">
    <text evidence="8">Lacks conserved residue(s) required for the propagation of feature annotation.</text>
</comment>
<feature type="domain" description="Anoctamin transmembrane" evidence="10">
    <location>
        <begin position="169"/>
        <end position="735"/>
    </location>
</feature>
<dbReference type="Ensembl" id="ENSOSIT00000034892.1">
    <property type="protein sequence ID" value="ENSOSIP00000033102.1"/>
    <property type="gene ID" value="ENSOSIG00000014386.1"/>
</dbReference>
<feature type="region of interest" description="Disordered" evidence="9">
    <location>
        <begin position="753"/>
        <end position="798"/>
    </location>
</feature>
<evidence type="ECO:0000313" key="13">
    <source>
        <dbReference type="Proteomes" id="UP000694383"/>
    </source>
</evidence>
<feature type="transmembrane region" description="Helical" evidence="8">
    <location>
        <begin position="180"/>
        <end position="207"/>
    </location>
</feature>
<proteinExistence type="inferred from homology"/>
<evidence type="ECO:0000256" key="4">
    <source>
        <dbReference type="ARBA" id="ARBA00022692"/>
    </source>
</evidence>
<feature type="transmembrane region" description="Helical" evidence="8">
    <location>
        <begin position="320"/>
        <end position="336"/>
    </location>
</feature>
<feature type="transmembrane region" description="Helical" evidence="8">
    <location>
        <begin position="256"/>
        <end position="276"/>
    </location>
</feature>
<dbReference type="Pfam" id="PF16178">
    <property type="entry name" value="Anoct_dimer"/>
    <property type="match status" value="1"/>
</dbReference>
<comment type="subcellular location">
    <subcellularLocation>
        <location evidence="1">Cell membrane</location>
        <topology evidence="1">Multi-pass membrane protein</topology>
    </subcellularLocation>
    <subcellularLocation>
        <location evidence="8">Membrane</location>
        <topology evidence="8">Multi-pass membrane protein</topology>
    </subcellularLocation>
</comment>
<evidence type="ECO:0000256" key="8">
    <source>
        <dbReference type="RuleBase" id="RU280814"/>
    </source>
</evidence>
<evidence type="ECO:0000259" key="10">
    <source>
        <dbReference type="Pfam" id="PF04547"/>
    </source>
</evidence>
<name>A0A8C7YSC3_9TELE</name>
<evidence type="ECO:0000256" key="7">
    <source>
        <dbReference type="ARBA" id="ARBA00023180"/>
    </source>
</evidence>
<feature type="domain" description="Anoctamin dimerisation" evidence="11">
    <location>
        <begin position="14"/>
        <end position="137"/>
    </location>
</feature>
<keyword evidence="5 8" id="KW-1133">Transmembrane helix</keyword>
<evidence type="ECO:0000256" key="5">
    <source>
        <dbReference type="ARBA" id="ARBA00022989"/>
    </source>
</evidence>
<organism evidence="12 13">
    <name type="scientific">Oryzias sinensis</name>
    <name type="common">Chinese medaka</name>
    <dbReference type="NCBI Taxonomy" id="183150"/>
    <lineage>
        <taxon>Eukaryota</taxon>
        <taxon>Metazoa</taxon>
        <taxon>Chordata</taxon>
        <taxon>Craniata</taxon>
        <taxon>Vertebrata</taxon>
        <taxon>Euteleostomi</taxon>
        <taxon>Actinopterygii</taxon>
        <taxon>Neopterygii</taxon>
        <taxon>Teleostei</taxon>
        <taxon>Neoteleostei</taxon>
        <taxon>Acanthomorphata</taxon>
        <taxon>Ovalentaria</taxon>
        <taxon>Atherinomorphae</taxon>
        <taxon>Beloniformes</taxon>
        <taxon>Adrianichthyidae</taxon>
        <taxon>Oryziinae</taxon>
        <taxon>Oryzias</taxon>
    </lineage>
</organism>
<evidence type="ECO:0000256" key="9">
    <source>
        <dbReference type="SAM" id="MobiDB-lite"/>
    </source>
</evidence>
<evidence type="ECO:0000259" key="11">
    <source>
        <dbReference type="Pfam" id="PF16178"/>
    </source>
</evidence>
<keyword evidence="3" id="KW-1003">Cell membrane</keyword>
<comment type="similarity">
    <text evidence="2 8">Belongs to the anoctamin family.</text>
</comment>
<evidence type="ECO:0000256" key="3">
    <source>
        <dbReference type="ARBA" id="ARBA00022475"/>
    </source>
</evidence>
<evidence type="ECO:0000256" key="6">
    <source>
        <dbReference type="ARBA" id="ARBA00023136"/>
    </source>
</evidence>
<evidence type="ECO:0000256" key="1">
    <source>
        <dbReference type="ARBA" id="ARBA00004651"/>
    </source>
</evidence>
<protein>
    <recommendedName>
        <fullName evidence="8">Anoctamin</fullName>
    </recommendedName>
</protein>
<evidence type="ECO:0000313" key="12">
    <source>
        <dbReference type="Ensembl" id="ENSOSIP00000033102.1"/>
    </source>
</evidence>
<keyword evidence="6 8" id="KW-0472">Membrane</keyword>
<dbReference type="GO" id="GO:0005886">
    <property type="term" value="C:plasma membrane"/>
    <property type="evidence" value="ECO:0007669"/>
    <property type="project" value="UniProtKB-SubCell"/>
</dbReference>
<dbReference type="PANTHER" id="PTHR12308:SF20">
    <property type="entry name" value="ANOCTAMIN-2"/>
    <property type="match status" value="1"/>
</dbReference>
<dbReference type="PANTHER" id="PTHR12308">
    <property type="entry name" value="ANOCTAMIN"/>
    <property type="match status" value="1"/>
</dbReference>
<reference evidence="12" key="2">
    <citation type="submission" date="2025-09" db="UniProtKB">
        <authorList>
            <consortium name="Ensembl"/>
        </authorList>
    </citation>
    <scope>IDENTIFICATION</scope>
</reference>
<feature type="transmembrane region" description="Helical" evidence="8">
    <location>
        <begin position="596"/>
        <end position="619"/>
    </location>
</feature>
<reference evidence="12" key="1">
    <citation type="submission" date="2025-08" db="UniProtKB">
        <authorList>
            <consortium name="Ensembl"/>
        </authorList>
    </citation>
    <scope>IDENTIFICATION</scope>
</reference>